<dbReference type="PANTHER" id="PTHR43798:SF29">
    <property type="entry name" value="AB HYDROLASE-1 DOMAIN-CONTAINING PROTEIN"/>
    <property type="match status" value="1"/>
</dbReference>
<dbReference type="AlphaFoldDB" id="A0AB39KSH8"/>
<dbReference type="Pfam" id="PF00561">
    <property type="entry name" value="Abhydrolase_1"/>
    <property type="match status" value="1"/>
</dbReference>
<dbReference type="RefSeq" id="WP_369059100.1">
    <property type="nucleotide sequence ID" value="NZ_CP158375.1"/>
</dbReference>
<dbReference type="SUPFAM" id="SSF53474">
    <property type="entry name" value="alpha/beta-Hydrolases"/>
    <property type="match status" value="1"/>
</dbReference>
<organism evidence="2">
    <name type="scientific">Caulobacter sp. 73W</name>
    <dbReference type="NCBI Taxonomy" id="3161137"/>
    <lineage>
        <taxon>Bacteria</taxon>
        <taxon>Pseudomonadati</taxon>
        <taxon>Pseudomonadota</taxon>
        <taxon>Alphaproteobacteria</taxon>
        <taxon>Caulobacterales</taxon>
        <taxon>Caulobacteraceae</taxon>
        <taxon>Caulobacter</taxon>
    </lineage>
</organism>
<dbReference type="Gene3D" id="3.40.50.1820">
    <property type="entry name" value="alpha/beta hydrolase"/>
    <property type="match status" value="1"/>
</dbReference>
<protein>
    <submittedName>
        <fullName evidence="2">Alpha/beta hydrolase</fullName>
    </submittedName>
</protein>
<accession>A0AB39KSH8</accession>
<keyword evidence="2" id="KW-0378">Hydrolase</keyword>
<dbReference type="PRINTS" id="PR00412">
    <property type="entry name" value="EPOXHYDRLASE"/>
</dbReference>
<reference evidence="2" key="1">
    <citation type="submission" date="2024-06" db="EMBL/GenBank/DDBJ databases">
        <title>Caulobacter inopinatus, sp. nov.</title>
        <authorList>
            <person name="Donachie S.P."/>
        </authorList>
    </citation>
    <scope>NUCLEOTIDE SEQUENCE</scope>
    <source>
        <strain evidence="2">73W</strain>
    </source>
</reference>
<dbReference type="PRINTS" id="PR00111">
    <property type="entry name" value="ABHYDROLASE"/>
</dbReference>
<dbReference type="InterPro" id="IPR050266">
    <property type="entry name" value="AB_hydrolase_sf"/>
</dbReference>
<sequence>MDEVAEHFHEVAIDGGRLSLIDLGEGPAVLLGHGFLWDWSLWSPQIPALARGRRLIIPDMWGHGRSGPMPRDTRCLADIARQMLRVLDARRIDRCVVVGLSLGGMWGAHLAAMAPERVAGLVLLNSYLGEEPPPKRAAYGAILDRVASLGRIDDETALVIAPLFFAPGASKARPDLVERLREAMDVFTPTALRATIAPLGRLIFDRPDDLEVLTRIEAPSLVIGGAVDLARPAEESRIMADLMDAELAIIGDCGHTATLERPGAVTALLESFLERLGWSQNPGQGAAPRARGGQ</sequence>
<proteinExistence type="predicted"/>
<dbReference type="InterPro" id="IPR029058">
    <property type="entry name" value="AB_hydrolase_fold"/>
</dbReference>
<dbReference type="GO" id="GO:0016787">
    <property type="term" value="F:hydrolase activity"/>
    <property type="evidence" value="ECO:0007669"/>
    <property type="project" value="UniProtKB-KW"/>
</dbReference>
<name>A0AB39KSH8_9CAUL</name>
<feature type="domain" description="AB hydrolase-1" evidence="1">
    <location>
        <begin position="27"/>
        <end position="262"/>
    </location>
</feature>
<gene>
    <name evidence="2" type="ORF">ABOZ73_15910</name>
</gene>
<dbReference type="PANTHER" id="PTHR43798">
    <property type="entry name" value="MONOACYLGLYCEROL LIPASE"/>
    <property type="match status" value="1"/>
</dbReference>
<dbReference type="InterPro" id="IPR000639">
    <property type="entry name" value="Epox_hydrolase-like"/>
</dbReference>
<evidence type="ECO:0000313" key="2">
    <source>
        <dbReference type="EMBL" id="XDO96246.1"/>
    </source>
</evidence>
<evidence type="ECO:0000259" key="1">
    <source>
        <dbReference type="Pfam" id="PF00561"/>
    </source>
</evidence>
<dbReference type="InterPro" id="IPR000073">
    <property type="entry name" value="AB_hydrolase_1"/>
</dbReference>
<dbReference type="EMBL" id="CP158375">
    <property type="protein sequence ID" value="XDO96246.1"/>
    <property type="molecule type" value="Genomic_DNA"/>
</dbReference>